<feature type="domain" description="MmgE/PrpD N-terminal" evidence="2">
    <location>
        <begin position="23"/>
        <end position="262"/>
    </location>
</feature>
<dbReference type="InterPro" id="IPR036148">
    <property type="entry name" value="MmgE/PrpD_sf"/>
</dbReference>
<evidence type="ECO:0000259" key="2">
    <source>
        <dbReference type="Pfam" id="PF03972"/>
    </source>
</evidence>
<dbReference type="Proteomes" id="UP001595528">
    <property type="component" value="Unassembled WGS sequence"/>
</dbReference>
<proteinExistence type="inferred from homology"/>
<protein>
    <submittedName>
        <fullName evidence="4">MmgE/PrpD family protein</fullName>
    </submittedName>
</protein>
<dbReference type="InterPro" id="IPR042188">
    <property type="entry name" value="MmgE/PrpD_sf_2"/>
</dbReference>
<dbReference type="SUPFAM" id="SSF103378">
    <property type="entry name" value="2-methylcitrate dehydratase PrpD"/>
    <property type="match status" value="1"/>
</dbReference>
<dbReference type="Pfam" id="PF03972">
    <property type="entry name" value="MmgE_PrpD_N"/>
    <property type="match status" value="1"/>
</dbReference>
<dbReference type="Gene3D" id="3.30.1330.120">
    <property type="entry name" value="2-methylcitrate dehydratase PrpD"/>
    <property type="match status" value="1"/>
</dbReference>
<dbReference type="EMBL" id="JBHRTR010000034">
    <property type="protein sequence ID" value="MFC3229916.1"/>
    <property type="molecule type" value="Genomic_DNA"/>
</dbReference>
<comment type="caution">
    <text evidence="4">The sequence shown here is derived from an EMBL/GenBank/DDBJ whole genome shotgun (WGS) entry which is preliminary data.</text>
</comment>
<evidence type="ECO:0000256" key="1">
    <source>
        <dbReference type="ARBA" id="ARBA00006174"/>
    </source>
</evidence>
<accession>A0ABV7L5F9</accession>
<dbReference type="InterPro" id="IPR045336">
    <property type="entry name" value="MmgE_PrpD_N"/>
</dbReference>
<comment type="similarity">
    <text evidence="1">Belongs to the PrpD family.</text>
</comment>
<keyword evidence="5" id="KW-1185">Reference proteome</keyword>
<evidence type="ECO:0000313" key="5">
    <source>
        <dbReference type="Proteomes" id="UP001595528"/>
    </source>
</evidence>
<evidence type="ECO:0000259" key="3">
    <source>
        <dbReference type="Pfam" id="PF19305"/>
    </source>
</evidence>
<dbReference type="PANTHER" id="PTHR16943">
    <property type="entry name" value="2-METHYLCITRATE DEHYDRATASE-RELATED"/>
    <property type="match status" value="1"/>
</dbReference>
<dbReference type="InterPro" id="IPR042183">
    <property type="entry name" value="MmgE/PrpD_sf_1"/>
</dbReference>
<sequence length="476" mass="50102">MNQFSTDLGTEAGGAASRPLSQVLADFAIGLDHDTVPEAARQRAVLLMLDAIGIAFACTRYDFAHRMLSGMASLDAGGDMPVIGMAARLPWRDALVMNAYLAHGLDFDDTHVEGVVHATAAAMPTALVTAAWRGRSGRDAVTAYIASVETAVRIGAAAKGGFHQVGYHPTGLANAFGATLAAARLLDLTAEQAAHAQGIALSTAGGSLEFLNDGAWTKRMHPGWAGMSGATAAALAKQGFQGPALAYEGRFGLYNMLLQNAAASCDLPRLTEGLGDVWEVAKVAVKPLPACHFAHASADAAAILAQQHGLTADDVESLELAVPEGVVKVICEPEAQKRRPANPYEAQFSVHYLSANAFLKGGVGLRDLEPDAIRDPAVLALADRTSYRIDPASPFPKYFSGEAKIVTKDGRTLTHREEMNRGCADRPLSAEDIVSKFMSNATMTLSPARAAEVRDAVLMMDDADLPADDLLELLAG</sequence>
<dbReference type="PANTHER" id="PTHR16943:SF8">
    <property type="entry name" value="2-METHYLCITRATE DEHYDRATASE"/>
    <property type="match status" value="1"/>
</dbReference>
<dbReference type="Gene3D" id="1.10.4100.10">
    <property type="entry name" value="2-methylcitrate dehydratase PrpD"/>
    <property type="match status" value="1"/>
</dbReference>
<organism evidence="4 5">
    <name type="scientific">Marinibaculum pumilum</name>
    <dbReference type="NCBI Taxonomy" id="1766165"/>
    <lineage>
        <taxon>Bacteria</taxon>
        <taxon>Pseudomonadati</taxon>
        <taxon>Pseudomonadota</taxon>
        <taxon>Alphaproteobacteria</taxon>
        <taxon>Rhodospirillales</taxon>
        <taxon>Rhodospirillaceae</taxon>
        <taxon>Marinibaculum</taxon>
    </lineage>
</organism>
<dbReference type="Pfam" id="PF19305">
    <property type="entry name" value="MmgE_PrpD_C"/>
    <property type="match status" value="1"/>
</dbReference>
<reference evidence="5" key="1">
    <citation type="journal article" date="2019" name="Int. J. Syst. Evol. Microbiol.">
        <title>The Global Catalogue of Microorganisms (GCM) 10K type strain sequencing project: providing services to taxonomists for standard genome sequencing and annotation.</title>
        <authorList>
            <consortium name="The Broad Institute Genomics Platform"/>
            <consortium name="The Broad Institute Genome Sequencing Center for Infectious Disease"/>
            <person name="Wu L."/>
            <person name="Ma J."/>
        </authorList>
    </citation>
    <scope>NUCLEOTIDE SEQUENCE [LARGE SCALE GENOMIC DNA]</scope>
    <source>
        <strain evidence="5">KCTC 42964</strain>
    </source>
</reference>
<feature type="domain" description="MmgE/PrpD C-terminal" evidence="3">
    <location>
        <begin position="289"/>
        <end position="460"/>
    </location>
</feature>
<evidence type="ECO:0000313" key="4">
    <source>
        <dbReference type="EMBL" id="MFC3229916.1"/>
    </source>
</evidence>
<dbReference type="InterPro" id="IPR045337">
    <property type="entry name" value="MmgE_PrpD_C"/>
</dbReference>
<gene>
    <name evidence="4" type="ORF">ACFOGJ_21880</name>
</gene>
<name>A0ABV7L5F9_9PROT</name>
<dbReference type="RefSeq" id="WP_379904572.1">
    <property type="nucleotide sequence ID" value="NZ_JBHRTR010000034.1"/>
</dbReference>
<dbReference type="InterPro" id="IPR005656">
    <property type="entry name" value="MmgE_PrpD"/>
</dbReference>